<dbReference type="KEGG" id="plut:EI981_10455"/>
<protein>
    <submittedName>
        <fullName evidence="1">DUF2487 family protein</fullName>
    </submittedName>
</protein>
<evidence type="ECO:0000313" key="1">
    <source>
        <dbReference type="EMBL" id="AZS14840.1"/>
    </source>
</evidence>
<proteinExistence type="predicted"/>
<name>A0A3Q9I7Z5_9BACL</name>
<dbReference type="InterPro" id="IPR019615">
    <property type="entry name" value="DUF2487"/>
</dbReference>
<accession>A0A3Q9I7Z5</accession>
<dbReference type="EMBL" id="CP034346">
    <property type="protein sequence ID" value="AZS14840.1"/>
    <property type="molecule type" value="Genomic_DNA"/>
</dbReference>
<dbReference type="OrthoDB" id="2678750at2"/>
<organism evidence="1 2">
    <name type="scientific">Paenibacillus lutimineralis</name>
    <dbReference type="NCBI Taxonomy" id="2707005"/>
    <lineage>
        <taxon>Bacteria</taxon>
        <taxon>Bacillati</taxon>
        <taxon>Bacillota</taxon>
        <taxon>Bacilli</taxon>
        <taxon>Bacillales</taxon>
        <taxon>Paenibacillaceae</taxon>
        <taxon>Paenibacillus</taxon>
    </lineage>
</organism>
<gene>
    <name evidence="1" type="ORF">EI981_10455</name>
</gene>
<sequence>MKFSEIGSSAWEELRPYLDTCLIPVTALTGTEQPFEVTGKLERLRDIMDCIENPFKGRVVTYPAFQYGDTQIAELINDVCRNIKLSGFKYAIVISADATWAAEALVDVDLIVTAQNFPGYKTPEGAERIRQVVQALWQSSGTIQL</sequence>
<evidence type="ECO:0000313" key="2">
    <source>
        <dbReference type="Proteomes" id="UP000270678"/>
    </source>
</evidence>
<reference evidence="2" key="1">
    <citation type="submission" date="2018-12" db="EMBL/GenBank/DDBJ databases">
        <title>Complete genome sequence of Paenibacillus sp. MBLB1234.</title>
        <authorList>
            <person name="Nam Y.-D."/>
            <person name="Kang J."/>
            <person name="Chung W.-H."/>
            <person name="Park Y.S."/>
        </authorList>
    </citation>
    <scope>NUCLEOTIDE SEQUENCE [LARGE SCALE GENOMIC DNA]</scope>
    <source>
        <strain evidence="2">MBLB1234</strain>
    </source>
</reference>
<keyword evidence="2" id="KW-1185">Reference proteome</keyword>
<dbReference type="Proteomes" id="UP000270678">
    <property type="component" value="Chromosome"/>
</dbReference>
<dbReference type="Pfam" id="PF10673">
    <property type="entry name" value="DUF2487"/>
    <property type="match status" value="1"/>
</dbReference>
<dbReference type="AlphaFoldDB" id="A0A3Q9I7Z5"/>
<dbReference type="RefSeq" id="WP_126997868.1">
    <property type="nucleotide sequence ID" value="NZ_CP034346.1"/>
</dbReference>